<keyword evidence="6" id="KW-1185">Reference proteome</keyword>
<dbReference type="InterPro" id="IPR058192">
    <property type="entry name" value="WHD_ROQ1-like"/>
</dbReference>
<dbReference type="InterPro" id="IPR002182">
    <property type="entry name" value="NB-ARC"/>
</dbReference>
<dbReference type="PANTHER" id="PTHR11017:SF570">
    <property type="entry name" value="DISEASE RESISTANCE PROTEIN (TIR-NBS CLASS)-RELATED"/>
    <property type="match status" value="1"/>
</dbReference>
<dbReference type="Pfam" id="PF00931">
    <property type="entry name" value="NB-ARC"/>
    <property type="match status" value="1"/>
</dbReference>
<accession>A0A7J9D1H4</accession>
<dbReference type="GO" id="GO:0006952">
    <property type="term" value="P:defense response"/>
    <property type="evidence" value="ECO:0007669"/>
    <property type="project" value="InterPro"/>
</dbReference>
<proteinExistence type="predicted"/>
<feature type="domain" description="NB-ARC" evidence="3">
    <location>
        <begin position="56"/>
        <end position="135"/>
    </location>
</feature>
<dbReference type="PANTHER" id="PTHR11017">
    <property type="entry name" value="LEUCINE-RICH REPEAT-CONTAINING PROTEIN"/>
    <property type="match status" value="1"/>
</dbReference>
<keyword evidence="1" id="KW-0433">Leucine-rich repeat</keyword>
<comment type="caution">
    <text evidence="5">The sequence shown here is derived from an EMBL/GenBank/DDBJ whole genome shotgun (WGS) entry which is preliminary data.</text>
</comment>
<dbReference type="InterPro" id="IPR044974">
    <property type="entry name" value="Disease_R_plants"/>
</dbReference>
<protein>
    <recommendedName>
        <fullName evidence="7">NB-ARC domain-containing protein</fullName>
    </recommendedName>
</protein>
<name>A0A7J9D1H4_GOSGO</name>
<evidence type="ECO:0000313" key="6">
    <source>
        <dbReference type="Proteomes" id="UP000593579"/>
    </source>
</evidence>
<evidence type="ECO:0008006" key="7">
    <source>
        <dbReference type="Google" id="ProtNLM"/>
    </source>
</evidence>
<evidence type="ECO:0000313" key="5">
    <source>
        <dbReference type="EMBL" id="MBA0754590.1"/>
    </source>
</evidence>
<sequence>MQKVLSLFQDGFPDFQILANQMTKEHYLNYVRLFFSTILEDEYLYISTPTIGSSFLKDRLSRKKVLVVCDDVSKLSQLEYLFGGNNRLGPESRVIVTTRDKQVLIQYGIDLIYKMEELDDDESIKLFCQRAFKSNHPTEYHQLKLSQMVLSFANGNPLAIKVIGSSLPGKTQSYQESEAKKLKQVPKLDIQKLLKWSFDGLECEEKEMFIDIACFFKGVDRDFVTRIMEACYLSAYSRIENLIDKSLIYVSENKIKMHGLLQQMGWDIVYNESPLEPERRSRLWIPDDIYDVLIENSVRALFISFT</sequence>
<dbReference type="SUPFAM" id="SSF52540">
    <property type="entry name" value="P-loop containing nucleoside triphosphate hydrolases"/>
    <property type="match status" value="1"/>
</dbReference>
<evidence type="ECO:0000256" key="1">
    <source>
        <dbReference type="ARBA" id="ARBA00022614"/>
    </source>
</evidence>
<dbReference type="InterPro" id="IPR042197">
    <property type="entry name" value="Apaf_helical"/>
</dbReference>
<evidence type="ECO:0000259" key="4">
    <source>
        <dbReference type="Pfam" id="PF23282"/>
    </source>
</evidence>
<gene>
    <name evidence="5" type="ORF">Gogos_022411</name>
</gene>
<dbReference type="Pfam" id="PF23282">
    <property type="entry name" value="WHD_ROQ1"/>
    <property type="match status" value="1"/>
</dbReference>
<organism evidence="5 6">
    <name type="scientific">Gossypium gossypioides</name>
    <name type="common">Mexican cotton</name>
    <name type="synonym">Selera gossypioides</name>
    <dbReference type="NCBI Taxonomy" id="34282"/>
    <lineage>
        <taxon>Eukaryota</taxon>
        <taxon>Viridiplantae</taxon>
        <taxon>Streptophyta</taxon>
        <taxon>Embryophyta</taxon>
        <taxon>Tracheophyta</taxon>
        <taxon>Spermatophyta</taxon>
        <taxon>Magnoliopsida</taxon>
        <taxon>eudicotyledons</taxon>
        <taxon>Gunneridae</taxon>
        <taxon>Pentapetalae</taxon>
        <taxon>rosids</taxon>
        <taxon>malvids</taxon>
        <taxon>Malvales</taxon>
        <taxon>Malvaceae</taxon>
        <taxon>Malvoideae</taxon>
        <taxon>Gossypium</taxon>
    </lineage>
</organism>
<reference evidence="5 6" key="1">
    <citation type="journal article" date="2019" name="Genome Biol. Evol.">
        <title>Insights into the evolution of the New World diploid cottons (Gossypium, subgenus Houzingenia) based on genome sequencing.</title>
        <authorList>
            <person name="Grover C.E."/>
            <person name="Arick M.A. 2nd"/>
            <person name="Thrash A."/>
            <person name="Conover J.L."/>
            <person name="Sanders W.S."/>
            <person name="Peterson D.G."/>
            <person name="Frelichowski J.E."/>
            <person name="Scheffler J.A."/>
            <person name="Scheffler B.E."/>
            <person name="Wendel J.F."/>
        </authorList>
    </citation>
    <scope>NUCLEOTIDE SEQUENCE [LARGE SCALE GENOMIC DNA]</scope>
    <source>
        <strain evidence="5">5</strain>
        <tissue evidence="5">Leaf</tissue>
    </source>
</reference>
<dbReference type="Proteomes" id="UP000593579">
    <property type="component" value="Unassembled WGS sequence"/>
</dbReference>
<dbReference type="Gene3D" id="3.40.50.300">
    <property type="entry name" value="P-loop containing nucleotide triphosphate hydrolases"/>
    <property type="match status" value="1"/>
</dbReference>
<dbReference type="InterPro" id="IPR027417">
    <property type="entry name" value="P-loop_NTPase"/>
</dbReference>
<keyword evidence="2" id="KW-0677">Repeat</keyword>
<dbReference type="AlphaFoldDB" id="A0A7J9D1H4"/>
<dbReference type="SUPFAM" id="SSF46785">
    <property type="entry name" value="Winged helix' DNA-binding domain"/>
    <property type="match status" value="1"/>
</dbReference>
<dbReference type="EMBL" id="JABEZY010262607">
    <property type="protein sequence ID" value="MBA0754590.1"/>
    <property type="molecule type" value="Genomic_DNA"/>
</dbReference>
<evidence type="ECO:0000256" key="2">
    <source>
        <dbReference type="ARBA" id="ARBA00022737"/>
    </source>
</evidence>
<dbReference type="GO" id="GO:0043531">
    <property type="term" value="F:ADP binding"/>
    <property type="evidence" value="ECO:0007669"/>
    <property type="project" value="InterPro"/>
</dbReference>
<feature type="domain" description="Disease resistance protein Roq1-like winged-helix" evidence="4">
    <location>
        <begin position="203"/>
        <end position="273"/>
    </location>
</feature>
<dbReference type="Gene3D" id="1.10.8.430">
    <property type="entry name" value="Helical domain of apoptotic protease-activating factors"/>
    <property type="match status" value="1"/>
</dbReference>
<evidence type="ECO:0000259" key="3">
    <source>
        <dbReference type="Pfam" id="PF00931"/>
    </source>
</evidence>
<dbReference type="InterPro" id="IPR036390">
    <property type="entry name" value="WH_DNA-bd_sf"/>
</dbReference>
<dbReference type="OrthoDB" id="1052457at2759"/>
<dbReference type="PRINTS" id="PR00364">
    <property type="entry name" value="DISEASERSIST"/>
</dbReference>